<dbReference type="KEGG" id="hni:W911_12955"/>
<dbReference type="Gene3D" id="1.10.3470.10">
    <property type="entry name" value="ABC transporter involved in vitamin B12 uptake, BtuC"/>
    <property type="match status" value="1"/>
</dbReference>
<dbReference type="STRING" id="1029756.W911_12955"/>
<dbReference type="AlphaFoldDB" id="V5SGD9"/>
<proteinExistence type="inferred from homology"/>
<dbReference type="PANTHER" id="PTHR30472">
    <property type="entry name" value="FERRIC ENTEROBACTIN TRANSPORT SYSTEM PERMEASE PROTEIN"/>
    <property type="match status" value="1"/>
</dbReference>
<gene>
    <name evidence="9" type="ORF">W911_12955</name>
</gene>
<dbReference type="GO" id="GO:0022857">
    <property type="term" value="F:transmembrane transporter activity"/>
    <property type="evidence" value="ECO:0007669"/>
    <property type="project" value="InterPro"/>
</dbReference>
<evidence type="ECO:0000256" key="5">
    <source>
        <dbReference type="ARBA" id="ARBA00022692"/>
    </source>
</evidence>
<dbReference type="PATRIC" id="fig|1029756.8.peg.2696"/>
<dbReference type="GO" id="GO:0005886">
    <property type="term" value="C:plasma membrane"/>
    <property type="evidence" value="ECO:0007669"/>
    <property type="project" value="UniProtKB-SubCell"/>
</dbReference>
<feature type="transmembrane region" description="Helical" evidence="8">
    <location>
        <begin position="237"/>
        <end position="262"/>
    </location>
</feature>
<evidence type="ECO:0000256" key="4">
    <source>
        <dbReference type="ARBA" id="ARBA00022475"/>
    </source>
</evidence>
<dbReference type="HOGENOM" id="CLU_013016_0_3_5"/>
<dbReference type="InterPro" id="IPR000522">
    <property type="entry name" value="ABC_transptr_permease_BtuC"/>
</dbReference>
<feature type="transmembrane region" description="Helical" evidence="8">
    <location>
        <begin position="147"/>
        <end position="168"/>
    </location>
</feature>
<comment type="similarity">
    <text evidence="2">Belongs to the binding-protein-dependent transport system permease family. FecCD subfamily.</text>
</comment>
<keyword evidence="10" id="KW-1185">Reference proteome</keyword>
<dbReference type="SUPFAM" id="SSF81345">
    <property type="entry name" value="ABC transporter involved in vitamin B12 uptake, BtuC"/>
    <property type="match status" value="1"/>
</dbReference>
<name>V5SGD9_9HYPH</name>
<evidence type="ECO:0000256" key="6">
    <source>
        <dbReference type="ARBA" id="ARBA00022989"/>
    </source>
</evidence>
<dbReference type="GO" id="GO:0033214">
    <property type="term" value="P:siderophore-iron import into cell"/>
    <property type="evidence" value="ECO:0007669"/>
    <property type="project" value="TreeGrafter"/>
</dbReference>
<keyword evidence="4" id="KW-1003">Cell membrane</keyword>
<dbReference type="Proteomes" id="UP000018542">
    <property type="component" value="Chromosome"/>
</dbReference>
<sequence length="331" mass="33412">MAFLLTAFLSLSVGPSGITLLSLPQVIAEVTGYSAGTGGHEALVLLDIRLPRTLLAMYVGAALAVSGAIMQGMFRNPLADPGLIGVSSGAALFAVAMIAFGDAYLPAIKAALGVHALPVAAFVGGLGATALLVGLTNGRRVISTGTLLLAGVALAALASALMGVVAYLSDDRALRDLTLWTLGSLAGASWSKVIGTLPFALVLALLLPRLIRDLNGLLLGEAEAYHLGVNVQRAKMLIVFVTAGAVGAAVAVAGIVGFIGIVTPHIIRLVAGPDHRFLLPASALLGGTLAVAADMVARVAVAPAELPLGIITALIGAPFFLHLVLRRGAHG</sequence>
<feature type="transmembrane region" description="Helical" evidence="8">
    <location>
        <begin position="112"/>
        <end position="135"/>
    </location>
</feature>
<accession>V5SGD9</accession>
<dbReference type="Pfam" id="PF01032">
    <property type="entry name" value="FecCD"/>
    <property type="match status" value="1"/>
</dbReference>
<dbReference type="InterPro" id="IPR037294">
    <property type="entry name" value="ABC_BtuC-like"/>
</dbReference>
<evidence type="ECO:0000313" key="10">
    <source>
        <dbReference type="Proteomes" id="UP000018542"/>
    </source>
</evidence>
<keyword evidence="5 8" id="KW-0812">Transmembrane</keyword>
<evidence type="ECO:0000256" key="1">
    <source>
        <dbReference type="ARBA" id="ARBA00004651"/>
    </source>
</evidence>
<evidence type="ECO:0000256" key="7">
    <source>
        <dbReference type="ARBA" id="ARBA00023136"/>
    </source>
</evidence>
<evidence type="ECO:0000256" key="8">
    <source>
        <dbReference type="SAM" id="Phobius"/>
    </source>
</evidence>
<feature type="transmembrane region" description="Helical" evidence="8">
    <location>
        <begin position="308"/>
        <end position="325"/>
    </location>
</feature>
<feature type="transmembrane region" description="Helical" evidence="8">
    <location>
        <begin position="277"/>
        <end position="296"/>
    </location>
</feature>
<reference evidence="9 10" key="1">
    <citation type="journal article" date="2014" name="Genome Announc.">
        <title>Complete Genome Sequence of Hyphomicrobium nitrativorans Strain NL23, a Denitrifying Bacterium Isolated from Biofilm of a Methanol-Fed Denitrification System Treating Seawater at the Montreal Biodome.</title>
        <authorList>
            <person name="Martineau C."/>
            <person name="Villeneuve C."/>
            <person name="Mauffrey F."/>
            <person name="Villemur R."/>
        </authorList>
    </citation>
    <scope>NUCLEOTIDE SEQUENCE [LARGE SCALE GENOMIC DNA]</scope>
    <source>
        <strain evidence="9">NL23</strain>
    </source>
</reference>
<keyword evidence="3" id="KW-0813">Transport</keyword>
<evidence type="ECO:0000313" key="9">
    <source>
        <dbReference type="EMBL" id="AHB49110.1"/>
    </source>
</evidence>
<feature type="transmembrane region" description="Helical" evidence="8">
    <location>
        <begin position="82"/>
        <end position="100"/>
    </location>
</feature>
<evidence type="ECO:0000256" key="3">
    <source>
        <dbReference type="ARBA" id="ARBA00022448"/>
    </source>
</evidence>
<keyword evidence="6 8" id="KW-1133">Transmembrane helix</keyword>
<comment type="subcellular location">
    <subcellularLocation>
        <location evidence="1">Cell membrane</location>
        <topology evidence="1">Multi-pass membrane protein</topology>
    </subcellularLocation>
</comment>
<dbReference type="FunFam" id="1.10.3470.10:FF:000001">
    <property type="entry name" value="Vitamin B12 ABC transporter permease BtuC"/>
    <property type="match status" value="1"/>
</dbReference>
<feature type="transmembrane region" description="Helical" evidence="8">
    <location>
        <begin position="52"/>
        <end position="70"/>
    </location>
</feature>
<dbReference type="CDD" id="cd06550">
    <property type="entry name" value="TM_ABC_iron-siderophores_like"/>
    <property type="match status" value="1"/>
</dbReference>
<dbReference type="PANTHER" id="PTHR30472:SF25">
    <property type="entry name" value="ABC TRANSPORTER PERMEASE PROTEIN MJ0876-RELATED"/>
    <property type="match status" value="1"/>
</dbReference>
<evidence type="ECO:0000256" key="2">
    <source>
        <dbReference type="ARBA" id="ARBA00007935"/>
    </source>
</evidence>
<protein>
    <submittedName>
        <fullName evidence="9">Heme ABC transporter permease</fullName>
    </submittedName>
</protein>
<dbReference type="EMBL" id="CP006912">
    <property type="protein sequence ID" value="AHB49110.1"/>
    <property type="molecule type" value="Genomic_DNA"/>
</dbReference>
<keyword evidence="7 8" id="KW-0472">Membrane</keyword>
<organism evidence="9 10">
    <name type="scientific">Hyphomicrobium nitrativorans NL23</name>
    <dbReference type="NCBI Taxonomy" id="1029756"/>
    <lineage>
        <taxon>Bacteria</taxon>
        <taxon>Pseudomonadati</taxon>
        <taxon>Pseudomonadota</taxon>
        <taxon>Alphaproteobacteria</taxon>
        <taxon>Hyphomicrobiales</taxon>
        <taxon>Hyphomicrobiaceae</taxon>
        <taxon>Hyphomicrobium</taxon>
    </lineage>
</organism>
<feature type="transmembrane region" description="Helical" evidence="8">
    <location>
        <begin position="188"/>
        <end position="207"/>
    </location>
</feature>